<dbReference type="RefSeq" id="WP_135247225.1">
    <property type="nucleotide sequence ID" value="NZ_SIHO01000005.1"/>
</dbReference>
<sequence>MVASYTIEYATMRQSASNRETGDPEEYGVGEPSTADLMFLEHAEAIARFSFAPNAAQKLFQDEFIIRFLNARGLNGELYELIRVLYDENHIDYALEFRRKPDANTIAKSP</sequence>
<organism evidence="1 2">
    <name type="scientific">Glacieibacterium arshaanense</name>
    <dbReference type="NCBI Taxonomy" id="2511025"/>
    <lineage>
        <taxon>Bacteria</taxon>
        <taxon>Pseudomonadati</taxon>
        <taxon>Pseudomonadota</taxon>
        <taxon>Alphaproteobacteria</taxon>
        <taxon>Sphingomonadales</taxon>
        <taxon>Sphingosinicellaceae</taxon>
        <taxon>Glacieibacterium</taxon>
    </lineage>
</organism>
<keyword evidence="2" id="KW-1185">Reference proteome</keyword>
<gene>
    <name evidence="1" type="ORF">EUV02_15465</name>
</gene>
<comment type="caution">
    <text evidence="1">The sequence shown here is derived from an EMBL/GenBank/DDBJ whole genome shotgun (WGS) entry which is preliminary data.</text>
</comment>
<dbReference type="EMBL" id="SIHO01000005">
    <property type="protein sequence ID" value="TFU00044.1"/>
    <property type="molecule type" value="Genomic_DNA"/>
</dbReference>
<dbReference type="Proteomes" id="UP000297737">
    <property type="component" value="Unassembled WGS sequence"/>
</dbReference>
<reference evidence="1 2" key="1">
    <citation type="submission" date="2019-02" db="EMBL/GenBank/DDBJ databases">
        <title>Polymorphobacter sp. isolated from the lake at the Tibet of China.</title>
        <authorList>
            <person name="Li A."/>
        </authorList>
    </citation>
    <scope>NUCLEOTIDE SEQUENCE [LARGE SCALE GENOMIC DNA]</scope>
    <source>
        <strain evidence="1 2">DJ1R-1</strain>
    </source>
</reference>
<accession>A0A4Y9EKC7</accession>
<evidence type="ECO:0000313" key="2">
    <source>
        <dbReference type="Proteomes" id="UP000297737"/>
    </source>
</evidence>
<evidence type="ECO:0000313" key="1">
    <source>
        <dbReference type="EMBL" id="TFU00044.1"/>
    </source>
</evidence>
<proteinExistence type="predicted"/>
<name>A0A4Y9EKC7_9SPHN</name>
<protein>
    <submittedName>
        <fullName evidence="1">Uncharacterized protein</fullName>
    </submittedName>
</protein>
<dbReference type="AlphaFoldDB" id="A0A4Y9EKC7"/>